<evidence type="ECO:0000256" key="4">
    <source>
        <dbReference type="PIRNR" id="PIRNR000446"/>
    </source>
</evidence>
<dbReference type="EC" id="2.3.1.39" evidence="4"/>
<dbReference type="Proteomes" id="UP000776629">
    <property type="component" value="Unassembled WGS sequence"/>
</dbReference>
<dbReference type="PANTHER" id="PTHR42681:SF1">
    <property type="entry name" value="MALONYL-COA-ACYL CARRIER PROTEIN TRANSACYLASE, MITOCHONDRIAL"/>
    <property type="match status" value="1"/>
</dbReference>
<dbReference type="InterPro" id="IPR050858">
    <property type="entry name" value="Mal-CoA-ACP_Trans/PKS_FabD"/>
</dbReference>
<dbReference type="Pfam" id="PF00698">
    <property type="entry name" value="Acyl_transf_1"/>
    <property type="match status" value="1"/>
</dbReference>
<dbReference type="SMART" id="SM00827">
    <property type="entry name" value="PKS_AT"/>
    <property type="match status" value="1"/>
</dbReference>
<evidence type="ECO:0000256" key="3">
    <source>
        <dbReference type="ARBA" id="ARBA00048462"/>
    </source>
</evidence>
<evidence type="ECO:0000313" key="7">
    <source>
        <dbReference type="Proteomes" id="UP000776629"/>
    </source>
</evidence>
<evidence type="ECO:0000313" key="6">
    <source>
        <dbReference type="EMBL" id="MBM6753696.1"/>
    </source>
</evidence>
<gene>
    <name evidence="6" type="ORF">H5993_02825</name>
</gene>
<feature type="domain" description="Malonyl-CoA:ACP transacylase (MAT)" evidence="5">
    <location>
        <begin position="6"/>
        <end position="302"/>
    </location>
</feature>
<dbReference type="InterPro" id="IPR016035">
    <property type="entry name" value="Acyl_Trfase/lysoPLipase"/>
</dbReference>
<dbReference type="Gene3D" id="3.40.366.10">
    <property type="entry name" value="Malonyl-Coenzyme A Acyl Carrier Protein, domain 2"/>
    <property type="match status" value="1"/>
</dbReference>
<dbReference type="InterPro" id="IPR001227">
    <property type="entry name" value="Ac_transferase_dom_sf"/>
</dbReference>
<dbReference type="SUPFAM" id="SSF55048">
    <property type="entry name" value="Probable ACP-binding domain of malonyl-CoA ACP transacylase"/>
    <property type="match status" value="1"/>
</dbReference>
<dbReference type="InterPro" id="IPR016036">
    <property type="entry name" value="Malonyl_transacylase_ACP-bd"/>
</dbReference>
<dbReference type="PIRSF" id="PIRSF000446">
    <property type="entry name" value="Mct"/>
    <property type="match status" value="1"/>
</dbReference>
<dbReference type="PANTHER" id="PTHR42681">
    <property type="entry name" value="MALONYL-COA-ACYL CARRIER PROTEIN TRANSACYLASE, MITOCHONDRIAL"/>
    <property type="match status" value="1"/>
</dbReference>
<proteinExistence type="inferred from homology"/>
<organism evidence="6 7">
    <name type="scientific">Limosilactobacillus alvi</name>
    <dbReference type="NCBI Taxonomy" id="990412"/>
    <lineage>
        <taxon>Bacteria</taxon>
        <taxon>Bacillati</taxon>
        <taxon>Bacillota</taxon>
        <taxon>Bacilli</taxon>
        <taxon>Lactobacillales</taxon>
        <taxon>Lactobacillaceae</taxon>
        <taxon>Limosilactobacillus</taxon>
    </lineage>
</organism>
<comment type="catalytic activity">
    <reaction evidence="3 4">
        <text>holo-[ACP] + malonyl-CoA = malonyl-[ACP] + CoA</text>
        <dbReference type="Rhea" id="RHEA:41792"/>
        <dbReference type="Rhea" id="RHEA-COMP:9623"/>
        <dbReference type="Rhea" id="RHEA-COMP:9685"/>
        <dbReference type="ChEBI" id="CHEBI:57287"/>
        <dbReference type="ChEBI" id="CHEBI:57384"/>
        <dbReference type="ChEBI" id="CHEBI:64479"/>
        <dbReference type="ChEBI" id="CHEBI:78449"/>
        <dbReference type="EC" id="2.3.1.39"/>
    </reaction>
</comment>
<dbReference type="InterPro" id="IPR014043">
    <property type="entry name" value="Acyl_transferase_dom"/>
</dbReference>
<dbReference type="SUPFAM" id="SSF52151">
    <property type="entry name" value="FabD/lysophospholipase-like"/>
    <property type="match status" value="1"/>
</dbReference>
<dbReference type="RefSeq" id="WP_180870348.1">
    <property type="nucleotide sequence ID" value="NZ_JACJJQ010000008.1"/>
</dbReference>
<accession>A0ABS2ENN5</accession>
<sequence>MKFGILFSGQGAQRPGMGIDLMADPLFASTIKEASEAVKMDLVPIMKNEAGALDQTKNVQPALVAVSYGLYRMLMRDLDLPVEGMIGLSLGEYAALLASQGLEFQSGMALLADRARYMQAVADKTPSAMAALLKPDVQSVEGICAQITAEGDLVAIANYNTPKQVVIGGTVAGVKAAIEQIKVTKAARRAIELPVSGAFHTAMFNPARDQMVERLKTISCHDPQVPVISNTTEEPFEAASMKAILAKQLAVPTHFGAGLKKLVTLANLDATLELGPGKTLTSFAQVVAPDLKHYHISNLAEYQAFMTEVENGTDE</sequence>
<comment type="caution">
    <text evidence="6">The sequence shown here is derived from an EMBL/GenBank/DDBJ whole genome shotgun (WGS) entry which is preliminary data.</text>
</comment>
<reference evidence="6 7" key="1">
    <citation type="journal article" date="2021" name="Sci. Rep.">
        <title>The distribution of antibiotic resistance genes in chicken gut microbiota commensals.</title>
        <authorList>
            <person name="Juricova H."/>
            <person name="Matiasovicova J."/>
            <person name="Kubasova T."/>
            <person name="Cejkova D."/>
            <person name="Rychlik I."/>
        </authorList>
    </citation>
    <scope>NUCLEOTIDE SEQUENCE [LARGE SCALE GENOMIC DNA]</scope>
    <source>
        <strain evidence="6 7">An810</strain>
    </source>
</reference>
<protein>
    <recommendedName>
        <fullName evidence="4">Malonyl CoA-acyl carrier protein transacylase</fullName>
        <ecNumber evidence="4">2.3.1.39</ecNumber>
    </recommendedName>
</protein>
<evidence type="ECO:0000259" key="5">
    <source>
        <dbReference type="SMART" id="SM00827"/>
    </source>
</evidence>
<keyword evidence="1 4" id="KW-0808">Transferase</keyword>
<evidence type="ECO:0000256" key="2">
    <source>
        <dbReference type="ARBA" id="ARBA00023315"/>
    </source>
</evidence>
<keyword evidence="2 4" id="KW-0012">Acyltransferase</keyword>
<comment type="similarity">
    <text evidence="4">Belongs to the fabD family.</text>
</comment>
<dbReference type="EMBL" id="JACJJQ010000008">
    <property type="protein sequence ID" value="MBM6753696.1"/>
    <property type="molecule type" value="Genomic_DNA"/>
</dbReference>
<dbReference type="Gene3D" id="3.30.70.250">
    <property type="entry name" value="Malonyl-CoA ACP transacylase, ACP-binding"/>
    <property type="match status" value="1"/>
</dbReference>
<dbReference type="InterPro" id="IPR024925">
    <property type="entry name" value="Malonyl_CoA-ACP_transAc"/>
</dbReference>
<keyword evidence="7" id="KW-1185">Reference proteome</keyword>
<name>A0ABS2ENN5_9LACO</name>
<evidence type="ECO:0000256" key="1">
    <source>
        <dbReference type="ARBA" id="ARBA00022679"/>
    </source>
</evidence>